<keyword evidence="1" id="KW-0472">Membrane</keyword>
<dbReference type="EMBL" id="UYRX01000866">
    <property type="protein sequence ID" value="VDK86769.1"/>
    <property type="molecule type" value="Genomic_DNA"/>
</dbReference>
<evidence type="ECO:0000256" key="1">
    <source>
        <dbReference type="SAM" id="Phobius"/>
    </source>
</evidence>
<sequence>MGQALYTAVGIYSCSLFAVQAERVQCGGVMSTGRRRVDSYVCPTKFHREIESRCCNPPEFNCCREATLVENHLVAILSTGLIATFVLLTIFIIICLCWEKCLLHKIIRKKPTLDYIGRPEETEHLNGVSLPNECCTESHAYEVNANIVYRPNTDPL</sequence>
<dbReference type="OMA" id="ICLCWEK"/>
<accession>A0A3P6TTT2</accession>
<proteinExistence type="predicted"/>
<organism evidence="2 3">
    <name type="scientific">Litomosoides sigmodontis</name>
    <name type="common">Filarial nematode worm</name>
    <dbReference type="NCBI Taxonomy" id="42156"/>
    <lineage>
        <taxon>Eukaryota</taxon>
        <taxon>Metazoa</taxon>
        <taxon>Ecdysozoa</taxon>
        <taxon>Nematoda</taxon>
        <taxon>Chromadorea</taxon>
        <taxon>Rhabditida</taxon>
        <taxon>Spirurina</taxon>
        <taxon>Spiruromorpha</taxon>
        <taxon>Filarioidea</taxon>
        <taxon>Onchocercidae</taxon>
        <taxon>Litomosoides</taxon>
    </lineage>
</organism>
<keyword evidence="1" id="KW-1133">Transmembrane helix</keyword>
<evidence type="ECO:0000313" key="2">
    <source>
        <dbReference type="EMBL" id="VDK86769.1"/>
    </source>
</evidence>
<gene>
    <name evidence="2" type="ORF">NLS_LOCUS7795</name>
</gene>
<reference evidence="2 3" key="1">
    <citation type="submission" date="2018-08" db="EMBL/GenBank/DDBJ databases">
        <authorList>
            <person name="Laetsch R D."/>
            <person name="Stevens L."/>
            <person name="Kumar S."/>
            <person name="Blaxter L. M."/>
        </authorList>
    </citation>
    <scope>NUCLEOTIDE SEQUENCE [LARGE SCALE GENOMIC DNA]</scope>
</reference>
<name>A0A3P6TTT2_LITSI</name>
<protein>
    <submittedName>
        <fullName evidence="2">Uncharacterized protein</fullName>
    </submittedName>
</protein>
<evidence type="ECO:0000313" key="3">
    <source>
        <dbReference type="Proteomes" id="UP000277928"/>
    </source>
</evidence>
<keyword evidence="3" id="KW-1185">Reference proteome</keyword>
<keyword evidence="1" id="KW-0812">Transmembrane</keyword>
<dbReference type="Proteomes" id="UP000277928">
    <property type="component" value="Unassembled WGS sequence"/>
</dbReference>
<feature type="transmembrane region" description="Helical" evidence="1">
    <location>
        <begin position="74"/>
        <end position="98"/>
    </location>
</feature>
<dbReference type="OrthoDB" id="5787496at2759"/>
<dbReference type="AlphaFoldDB" id="A0A3P6TTT2"/>